<dbReference type="KEGG" id="vde:111245572"/>
<protein>
    <submittedName>
        <fullName evidence="2">Uncharacterized protein</fullName>
    </submittedName>
</protein>
<dbReference type="InParanoid" id="A0A7M7JC58"/>
<evidence type="ECO:0000256" key="1">
    <source>
        <dbReference type="SAM" id="MobiDB-lite"/>
    </source>
</evidence>
<evidence type="ECO:0000313" key="3">
    <source>
        <dbReference type="Proteomes" id="UP000594260"/>
    </source>
</evidence>
<proteinExistence type="predicted"/>
<feature type="region of interest" description="Disordered" evidence="1">
    <location>
        <begin position="1"/>
        <end position="20"/>
    </location>
</feature>
<name>A0A7M7JC58_VARDE</name>
<organism evidence="2 3">
    <name type="scientific">Varroa destructor</name>
    <name type="common">Honeybee mite</name>
    <dbReference type="NCBI Taxonomy" id="109461"/>
    <lineage>
        <taxon>Eukaryota</taxon>
        <taxon>Metazoa</taxon>
        <taxon>Ecdysozoa</taxon>
        <taxon>Arthropoda</taxon>
        <taxon>Chelicerata</taxon>
        <taxon>Arachnida</taxon>
        <taxon>Acari</taxon>
        <taxon>Parasitiformes</taxon>
        <taxon>Mesostigmata</taxon>
        <taxon>Gamasina</taxon>
        <taxon>Dermanyssoidea</taxon>
        <taxon>Varroidae</taxon>
        <taxon>Varroa</taxon>
    </lineage>
</organism>
<accession>A0A7M7JC58</accession>
<evidence type="ECO:0000313" key="2">
    <source>
        <dbReference type="EnsemblMetazoa" id="XP_022649826"/>
    </source>
</evidence>
<dbReference type="AlphaFoldDB" id="A0A7M7JC58"/>
<dbReference type="RefSeq" id="XP_022649826.1">
    <property type="nucleotide sequence ID" value="XM_022794091.1"/>
</dbReference>
<dbReference type="GeneID" id="111245572"/>
<sequence>MDRLHKQQTETMTPEEQERDLVERELAEYVKRYFKGALAKATELTVKSSRSRHAVDIQNLASQHYEEGVRKSFDAIHKLFKSEGLLEQMTKLREMDKQQKQFKGTTVRRPTGIASIDTQLLVDVLNTGLLRKEREILEELKQEQDKLIDELTNLSPS</sequence>
<dbReference type="OrthoDB" id="10400151at2759"/>
<reference evidence="2" key="1">
    <citation type="submission" date="2021-01" db="UniProtKB">
        <authorList>
            <consortium name="EnsemblMetazoa"/>
        </authorList>
    </citation>
    <scope>IDENTIFICATION</scope>
</reference>
<keyword evidence="3" id="KW-1185">Reference proteome</keyword>
<dbReference type="EnsemblMetazoa" id="XM_022794091">
    <property type="protein sequence ID" value="XP_022649826"/>
    <property type="gene ID" value="LOC111245572"/>
</dbReference>
<dbReference type="Proteomes" id="UP000594260">
    <property type="component" value="Unplaced"/>
</dbReference>